<comment type="similarity">
    <text evidence="1">Belongs to the glutaredoxin family. Monothiol subfamily.</text>
</comment>
<organism evidence="6 7">
    <name type="scientific">Lachancea fermentati</name>
    <name type="common">Zygosaccharomyces fermentati</name>
    <dbReference type="NCBI Taxonomy" id="4955"/>
    <lineage>
        <taxon>Eukaryota</taxon>
        <taxon>Fungi</taxon>
        <taxon>Dikarya</taxon>
        <taxon>Ascomycota</taxon>
        <taxon>Saccharomycotina</taxon>
        <taxon>Saccharomycetes</taxon>
        <taxon>Saccharomycetales</taxon>
        <taxon>Saccharomycetaceae</taxon>
        <taxon>Lachancea</taxon>
    </lineage>
</organism>
<dbReference type="Proteomes" id="UP000190831">
    <property type="component" value="Chromosome C"/>
</dbReference>
<dbReference type="NCBIfam" id="TIGR02180">
    <property type="entry name" value="GRX_euk"/>
    <property type="match status" value="1"/>
</dbReference>
<dbReference type="GO" id="GO:0005801">
    <property type="term" value="C:cis-Golgi network"/>
    <property type="evidence" value="ECO:0007669"/>
    <property type="project" value="UniProtKB-ARBA"/>
</dbReference>
<feature type="transmembrane region" description="Helical" evidence="4">
    <location>
        <begin position="7"/>
        <end position="24"/>
    </location>
</feature>
<proteinExistence type="inferred from homology"/>
<dbReference type="FunFam" id="3.40.30.10:FF:000093">
    <property type="entry name" value="Glutaredoxin 2"/>
    <property type="match status" value="1"/>
</dbReference>
<evidence type="ECO:0000259" key="5">
    <source>
        <dbReference type="Pfam" id="PF00462"/>
    </source>
</evidence>
<dbReference type="Gene3D" id="3.40.30.10">
    <property type="entry name" value="Glutaredoxin"/>
    <property type="match status" value="1"/>
</dbReference>
<dbReference type="OrthoDB" id="423313at2759"/>
<evidence type="ECO:0000313" key="7">
    <source>
        <dbReference type="Proteomes" id="UP000190831"/>
    </source>
</evidence>
<dbReference type="STRING" id="4955.A0A1G4MA00"/>
<dbReference type="PROSITE" id="PS51354">
    <property type="entry name" value="GLUTAREDOXIN_2"/>
    <property type="match status" value="1"/>
</dbReference>
<dbReference type="InterPro" id="IPR011899">
    <property type="entry name" value="Glutaredoxin_euk/vir"/>
</dbReference>
<dbReference type="InterPro" id="IPR014025">
    <property type="entry name" value="Glutaredoxin_subgr"/>
</dbReference>
<dbReference type="GO" id="GO:0000324">
    <property type="term" value="C:fungal-type vacuole"/>
    <property type="evidence" value="ECO:0007669"/>
    <property type="project" value="TreeGrafter"/>
</dbReference>
<dbReference type="GO" id="GO:0005796">
    <property type="term" value="C:Golgi lumen"/>
    <property type="evidence" value="ECO:0007669"/>
    <property type="project" value="TreeGrafter"/>
</dbReference>
<dbReference type="AlphaFoldDB" id="A0A1G4MA00"/>
<reference evidence="6 7" key="1">
    <citation type="submission" date="2016-03" db="EMBL/GenBank/DDBJ databases">
        <authorList>
            <person name="Devillers H."/>
        </authorList>
    </citation>
    <scope>NUCLEOTIDE SEQUENCE [LARGE SCALE GENOMIC DNA]</scope>
    <source>
        <strain evidence="6">CBS 6772</strain>
    </source>
</reference>
<gene>
    <name evidence="6" type="ORF">LAFE_0C08922G</name>
</gene>
<sequence>MLTKRNIRVLSITGVLLFLVFFIVNNANNNAGLIESINSNAQPKAETSIAEKSDPKVQQEIDNIKQEIGITGDSKGTPASTTKTDEPEVFDPAKEYNSILGNSPMIVFSKTRCPYSRKLKELLEEEYVFTPNYAVVELDKHEHGSALQEYISGQTGRGTVPNVIINGISRGGYDDFNKLHSNNALLDSLQEWGEKSLKVTQNEKPSNN</sequence>
<keyword evidence="4" id="KW-1133">Transmembrane helix</keyword>
<dbReference type="EMBL" id="LT598485">
    <property type="protein sequence ID" value="SCW00651.1"/>
    <property type="molecule type" value="Genomic_DNA"/>
</dbReference>
<evidence type="ECO:0000313" key="6">
    <source>
        <dbReference type="EMBL" id="SCW00651.1"/>
    </source>
</evidence>
<protein>
    <submittedName>
        <fullName evidence="6">LAFE_0C08922g1_1</fullName>
    </submittedName>
</protein>
<dbReference type="PANTHER" id="PTHR45694">
    <property type="entry name" value="GLUTAREDOXIN 2"/>
    <property type="match status" value="1"/>
</dbReference>
<name>A0A1G4MA00_LACFM</name>
<dbReference type="InterPro" id="IPR002109">
    <property type="entry name" value="Glutaredoxin"/>
</dbReference>
<dbReference type="CDD" id="cd03419">
    <property type="entry name" value="GRX_GRXh_1_2_like"/>
    <property type="match status" value="1"/>
</dbReference>
<evidence type="ECO:0000256" key="2">
    <source>
        <dbReference type="ARBA" id="ARBA00022714"/>
    </source>
</evidence>
<keyword evidence="4" id="KW-0812">Transmembrane</keyword>
<keyword evidence="4" id="KW-0472">Membrane</keyword>
<keyword evidence="7" id="KW-1185">Reference proteome</keyword>
<dbReference type="SUPFAM" id="SSF52833">
    <property type="entry name" value="Thioredoxin-like"/>
    <property type="match status" value="1"/>
</dbReference>
<dbReference type="GO" id="GO:0004362">
    <property type="term" value="F:glutathione-disulfide reductase (NADPH) activity"/>
    <property type="evidence" value="ECO:0007669"/>
    <property type="project" value="UniProtKB-ARBA"/>
</dbReference>
<dbReference type="Pfam" id="PF00462">
    <property type="entry name" value="Glutaredoxin"/>
    <property type="match status" value="1"/>
</dbReference>
<evidence type="ECO:0000256" key="3">
    <source>
        <dbReference type="ARBA" id="ARBA00023014"/>
    </source>
</evidence>
<evidence type="ECO:0000256" key="1">
    <source>
        <dbReference type="ARBA" id="ARBA00009630"/>
    </source>
</evidence>
<dbReference type="GO" id="GO:0051537">
    <property type="term" value="F:2 iron, 2 sulfur cluster binding"/>
    <property type="evidence" value="ECO:0007669"/>
    <property type="project" value="UniProtKB-KW"/>
</dbReference>
<dbReference type="PRINTS" id="PR00160">
    <property type="entry name" value="GLUTAREDOXIN"/>
</dbReference>
<dbReference type="InterPro" id="IPR036249">
    <property type="entry name" value="Thioredoxin-like_sf"/>
</dbReference>
<keyword evidence="2" id="KW-0408">Iron</keyword>
<keyword evidence="2" id="KW-0479">Metal-binding</keyword>
<dbReference type="OMA" id="VAQNANF"/>
<accession>A0A1G4MA00</accession>
<dbReference type="GO" id="GO:0034599">
    <property type="term" value="P:cellular response to oxidative stress"/>
    <property type="evidence" value="ECO:0007669"/>
    <property type="project" value="TreeGrafter"/>
</dbReference>
<keyword evidence="2" id="KW-0001">2Fe-2S</keyword>
<keyword evidence="3" id="KW-0411">Iron-sulfur</keyword>
<feature type="domain" description="Glutaredoxin" evidence="5">
    <location>
        <begin position="106"/>
        <end position="167"/>
    </location>
</feature>
<dbReference type="PANTHER" id="PTHR45694:SF5">
    <property type="entry name" value="GLUTAREDOXIN 2"/>
    <property type="match status" value="1"/>
</dbReference>
<evidence type="ECO:0000256" key="4">
    <source>
        <dbReference type="SAM" id="Phobius"/>
    </source>
</evidence>